<dbReference type="InterPro" id="IPR006528">
    <property type="entry name" value="Phage_head_morphogenesis_dom"/>
</dbReference>
<organism evidence="2 3">
    <name type="scientific">Ectopseudomonas oleovorans</name>
    <name type="common">Pseudomonas oleovorans</name>
    <dbReference type="NCBI Taxonomy" id="301"/>
    <lineage>
        <taxon>Bacteria</taxon>
        <taxon>Pseudomonadati</taxon>
        <taxon>Pseudomonadota</taxon>
        <taxon>Gammaproteobacteria</taxon>
        <taxon>Pseudomonadales</taxon>
        <taxon>Pseudomonadaceae</taxon>
        <taxon>Ectopseudomonas</taxon>
    </lineage>
</organism>
<proteinExistence type="predicted"/>
<protein>
    <recommendedName>
        <fullName evidence="1">Phage head morphogenesis domain-containing protein</fullName>
    </recommendedName>
</protein>
<dbReference type="AlphaFoldDB" id="A0A3R8W4Q5"/>
<dbReference type="NCBIfam" id="TIGR01641">
    <property type="entry name" value="phageSPP1_gp7"/>
    <property type="match status" value="1"/>
</dbReference>
<evidence type="ECO:0000313" key="3">
    <source>
        <dbReference type="Proteomes" id="UP000272833"/>
    </source>
</evidence>
<sequence>MMQERLKASKAAKTSHPFIRWIAVKDPTSCASCLALDGKHFSAVDPAWKDCIPPIHEGCRCRISSTRKLPDGVALEVLAEYFNT</sequence>
<accession>A0A3R8W4Q5</accession>
<dbReference type="Pfam" id="PF04233">
    <property type="entry name" value="Phage_Mu_F"/>
    <property type="match status" value="1"/>
</dbReference>
<gene>
    <name evidence="2" type="ORF">EGJ44_03925</name>
</gene>
<dbReference type="Proteomes" id="UP000272833">
    <property type="component" value="Unassembled WGS sequence"/>
</dbReference>
<evidence type="ECO:0000259" key="1">
    <source>
        <dbReference type="Pfam" id="PF04233"/>
    </source>
</evidence>
<name>A0A3R8W4Q5_ECTOL</name>
<comment type="caution">
    <text evidence="2">The sequence shown here is derived from an EMBL/GenBank/DDBJ whole genome shotgun (WGS) entry which is preliminary data.</text>
</comment>
<feature type="domain" description="Phage head morphogenesis" evidence="1">
    <location>
        <begin position="5"/>
        <end position="63"/>
    </location>
</feature>
<evidence type="ECO:0000313" key="2">
    <source>
        <dbReference type="EMBL" id="RRW38498.1"/>
    </source>
</evidence>
<dbReference type="EMBL" id="RHRS01000006">
    <property type="protein sequence ID" value="RRW38498.1"/>
    <property type="molecule type" value="Genomic_DNA"/>
</dbReference>
<reference evidence="2 3" key="1">
    <citation type="submission" date="2018-10" db="EMBL/GenBank/DDBJ databases">
        <title>Transmission dynamics of multidrug resistant bacteria on intensive care unit surfaces.</title>
        <authorList>
            <person name="D'Souza A.W."/>
            <person name="Potter R.F."/>
            <person name="Wallace M."/>
            <person name="Shupe A."/>
            <person name="Patel S."/>
            <person name="Sun S."/>
            <person name="Gul D."/>
            <person name="Kwon J.H."/>
            <person name="Andleeb S."/>
            <person name="Burnham C.-A.D."/>
            <person name="Dantas G."/>
        </authorList>
    </citation>
    <scope>NUCLEOTIDE SEQUENCE [LARGE SCALE GENOMIC DNA]</scope>
    <source>
        <strain evidence="2 3">PO_271</strain>
    </source>
</reference>